<accession>A0A7J8FW54</accession>
<reference evidence="2 3" key="1">
    <citation type="journal article" date="2020" name="Nature">
        <title>Six reference-quality genomes reveal evolution of bat adaptations.</title>
        <authorList>
            <person name="Jebb D."/>
            <person name="Huang Z."/>
            <person name="Pippel M."/>
            <person name="Hughes G.M."/>
            <person name="Lavrichenko K."/>
            <person name="Devanna P."/>
            <person name="Winkler S."/>
            <person name="Jermiin L.S."/>
            <person name="Skirmuntt E.C."/>
            <person name="Katzourakis A."/>
            <person name="Burkitt-Gray L."/>
            <person name="Ray D.A."/>
            <person name="Sullivan K.A.M."/>
            <person name="Roscito J.G."/>
            <person name="Kirilenko B.M."/>
            <person name="Davalos L.M."/>
            <person name="Corthals A.P."/>
            <person name="Power M.L."/>
            <person name="Jones G."/>
            <person name="Ransome R.D."/>
            <person name="Dechmann D.K.N."/>
            <person name="Locatelli A.G."/>
            <person name="Puechmaille S.J."/>
            <person name="Fedrigo O."/>
            <person name="Jarvis E.D."/>
            <person name="Hiller M."/>
            <person name="Vernes S.C."/>
            <person name="Myers E.W."/>
            <person name="Teeling E.C."/>
        </authorList>
    </citation>
    <scope>NUCLEOTIDE SEQUENCE [LARGE SCALE GENOMIC DNA]</scope>
    <source>
        <strain evidence="2">MMolMol1</strain>
        <tissue evidence="2">Muscle</tissue>
    </source>
</reference>
<dbReference type="InParanoid" id="A0A7J8FW54"/>
<proteinExistence type="predicted"/>
<organism evidence="2 3">
    <name type="scientific">Molossus molossus</name>
    <name type="common">Pallas' mastiff bat</name>
    <name type="synonym">Vespertilio molossus</name>
    <dbReference type="NCBI Taxonomy" id="27622"/>
    <lineage>
        <taxon>Eukaryota</taxon>
        <taxon>Metazoa</taxon>
        <taxon>Chordata</taxon>
        <taxon>Craniata</taxon>
        <taxon>Vertebrata</taxon>
        <taxon>Euteleostomi</taxon>
        <taxon>Mammalia</taxon>
        <taxon>Eutheria</taxon>
        <taxon>Laurasiatheria</taxon>
        <taxon>Chiroptera</taxon>
        <taxon>Yangochiroptera</taxon>
        <taxon>Molossidae</taxon>
        <taxon>Molossus</taxon>
    </lineage>
</organism>
<feature type="region of interest" description="Disordered" evidence="1">
    <location>
        <begin position="1"/>
        <end position="45"/>
    </location>
</feature>
<dbReference type="PRINTS" id="PR01854">
    <property type="entry name" value="BR22PROTEIN"/>
</dbReference>
<evidence type="ECO:0000313" key="2">
    <source>
        <dbReference type="EMBL" id="KAF6451900.1"/>
    </source>
</evidence>
<evidence type="ECO:0000256" key="1">
    <source>
        <dbReference type="SAM" id="MobiDB-lite"/>
    </source>
</evidence>
<dbReference type="EMBL" id="JACASF010000010">
    <property type="protein sequence ID" value="KAF6451900.1"/>
    <property type="molecule type" value="Genomic_DNA"/>
</dbReference>
<dbReference type="AlphaFoldDB" id="A0A7J8FW54"/>
<sequence>MAPRRPAARWQTESVETRGEGISPVGFKNKRVKQRTWRPNHSRGFAGSVREGQGFAFRRKLKIQQNYKKLL</sequence>
<name>A0A7J8FW54_MOLMO</name>
<protein>
    <submittedName>
        <fullName evidence="2">Uncharacterized protein</fullName>
    </submittedName>
</protein>
<gene>
    <name evidence="2" type="ORF">HJG59_002290</name>
</gene>
<comment type="caution">
    <text evidence="2">The sequence shown here is derived from an EMBL/GenBank/DDBJ whole genome shotgun (WGS) entry which is preliminary data.</text>
</comment>
<dbReference type="InterPro" id="IPR013730">
    <property type="entry name" value="Fyv7/TAP26"/>
</dbReference>
<evidence type="ECO:0000313" key="3">
    <source>
        <dbReference type="Proteomes" id="UP000550707"/>
    </source>
</evidence>
<keyword evidence="3" id="KW-1185">Reference proteome</keyword>
<feature type="compositionally biased region" description="Basic residues" evidence="1">
    <location>
        <begin position="28"/>
        <end position="41"/>
    </location>
</feature>
<dbReference type="Proteomes" id="UP000550707">
    <property type="component" value="Unassembled WGS sequence"/>
</dbReference>